<proteinExistence type="predicted"/>
<protein>
    <submittedName>
        <fullName evidence="1">Bgt-20700</fullName>
    </submittedName>
</protein>
<accession>A0A9X9QG58</accession>
<dbReference type="AlphaFoldDB" id="A0A9X9QG58"/>
<reference evidence="1 2" key="1">
    <citation type="submission" date="2018-08" db="EMBL/GenBank/DDBJ databases">
        <authorList>
            <person name="Muller C M."/>
        </authorList>
    </citation>
    <scope>NUCLEOTIDE SEQUENCE [LARGE SCALE GENOMIC DNA]</scope>
</reference>
<name>A0A9X9QG58_BLUGR</name>
<evidence type="ECO:0000313" key="2">
    <source>
        <dbReference type="Proteomes" id="UP000324639"/>
    </source>
</evidence>
<organism evidence="1 2">
    <name type="scientific">Blumeria graminis f. sp. tritici</name>
    <dbReference type="NCBI Taxonomy" id="62690"/>
    <lineage>
        <taxon>Eukaryota</taxon>
        <taxon>Fungi</taxon>
        <taxon>Dikarya</taxon>
        <taxon>Ascomycota</taxon>
        <taxon>Pezizomycotina</taxon>
        <taxon>Leotiomycetes</taxon>
        <taxon>Erysiphales</taxon>
        <taxon>Erysiphaceae</taxon>
        <taxon>Blumeria</taxon>
    </lineage>
</organism>
<evidence type="ECO:0000313" key="1">
    <source>
        <dbReference type="EMBL" id="VDB94773.1"/>
    </source>
</evidence>
<sequence>MFCLTLYFINSTSSTSGSLEYENHDLVLLSFNRPGVFISQLVYSFLYLPNRFLSAVCFRRSKFTYILREVDILSLPPPLANETKGICRCMAAGKSFKNFWLRSSPTTTPRLCLKIKQLSV</sequence>
<gene>
    <name evidence="1" type="ORF">BGT96224V316_LOCUS7897</name>
</gene>
<keyword evidence="2" id="KW-1185">Reference proteome</keyword>
<dbReference type="Proteomes" id="UP000324639">
    <property type="component" value="Chromosome Bgt_-10"/>
</dbReference>
<dbReference type="EMBL" id="LR026993">
    <property type="protein sequence ID" value="VDB94773.1"/>
    <property type="molecule type" value="Genomic_DNA"/>
</dbReference>